<reference evidence="7 8" key="1">
    <citation type="submission" date="2024-09" db="EMBL/GenBank/DDBJ databases">
        <authorList>
            <person name="Sun Q."/>
            <person name="Mori K."/>
        </authorList>
    </citation>
    <scope>NUCLEOTIDE SEQUENCE [LARGE SCALE GENOMIC DNA]</scope>
    <source>
        <strain evidence="7 8">NCAIM B.02610</strain>
    </source>
</reference>
<evidence type="ECO:0000256" key="4">
    <source>
        <dbReference type="ARBA" id="ARBA00022989"/>
    </source>
</evidence>
<keyword evidence="3 6" id="KW-0812">Transmembrane</keyword>
<dbReference type="Proteomes" id="UP001589838">
    <property type="component" value="Unassembled WGS sequence"/>
</dbReference>
<dbReference type="Pfam" id="PF06081">
    <property type="entry name" value="ArAE_1"/>
    <property type="match status" value="1"/>
</dbReference>
<dbReference type="InterPro" id="IPR010343">
    <property type="entry name" value="ArAE_1"/>
</dbReference>
<feature type="transmembrane region" description="Helical" evidence="6">
    <location>
        <begin position="122"/>
        <end position="144"/>
    </location>
</feature>
<proteinExistence type="predicted"/>
<comment type="subcellular location">
    <subcellularLocation>
        <location evidence="1">Cell membrane</location>
        <topology evidence="1">Multi-pass membrane protein</topology>
    </subcellularLocation>
</comment>
<evidence type="ECO:0000256" key="3">
    <source>
        <dbReference type="ARBA" id="ARBA00022692"/>
    </source>
</evidence>
<feature type="transmembrane region" description="Helical" evidence="6">
    <location>
        <begin position="78"/>
        <end position="96"/>
    </location>
</feature>
<evidence type="ECO:0000313" key="8">
    <source>
        <dbReference type="Proteomes" id="UP001589838"/>
    </source>
</evidence>
<keyword evidence="5 6" id="KW-0472">Membrane</keyword>
<evidence type="ECO:0000256" key="1">
    <source>
        <dbReference type="ARBA" id="ARBA00004651"/>
    </source>
</evidence>
<dbReference type="RefSeq" id="WP_335959085.1">
    <property type="nucleotide sequence ID" value="NZ_JAXBLX010000004.1"/>
</dbReference>
<evidence type="ECO:0000256" key="2">
    <source>
        <dbReference type="ARBA" id="ARBA00022475"/>
    </source>
</evidence>
<name>A0ABV6KB93_9BACI</name>
<comment type="caution">
    <text evidence="7">The sequence shown here is derived from an EMBL/GenBank/DDBJ whole genome shotgun (WGS) entry which is preliminary data.</text>
</comment>
<keyword evidence="8" id="KW-1185">Reference proteome</keyword>
<organism evidence="7 8">
    <name type="scientific">Halalkalibacter kiskunsagensis</name>
    <dbReference type="NCBI Taxonomy" id="1548599"/>
    <lineage>
        <taxon>Bacteria</taxon>
        <taxon>Bacillati</taxon>
        <taxon>Bacillota</taxon>
        <taxon>Bacilli</taxon>
        <taxon>Bacillales</taxon>
        <taxon>Bacillaceae</taxon>
        <taxon>Halalkalibacter</taxon>
    </lineage>
</organism>
<protein>
    <submittedName>
        <fullName evidence="7">Aromatic acid exporter family protein</fullName>
    </submittedName>
</protein>
<evidence type="ECO:0000256" key="6">
    <source>
        <dbReference type="SAM" id="Phobius"/>
    </source>
</evidence>
<evidence type="ECO:0000313" key="7">
    <source>
        <dbReference type="EMBL" id="MFC0470583.1"/>
    </source>
</evidence>
<dbReference type="EMBL" id="JBHLUX010000024">
    <property type="protein sequence ID" value="MFC0470583.1"/>
    <property type="molecule type" value="Genomic_DNA"/>
</dbReference>
<keyword evidence="4 6" id="KW-1133">Transmembrane helix</keyword>
<evidence type="ECO:0000256" key="5">
    <source>
        <dbReference type="ARBA" id="ARBA00023136"/>
    </source>
</evidence>
<gene>
    <name evidence="7" type="ORF">ACFFHM_08755</name>
</gene>
<sequence>MKSWIGRRVIKTGLAVFITALLCHLIKLPPTFAVITAIVTTEPTAADSLKKGMIRLPAAALGATFAIAVDFMLGQNALTYALVAMLTIIVCSKLKFDTGTLVATLTAVAMIPGTTDHALFDFSIRISGTSIGIIVSTFVNFLILPPKFGPILVKKVDALYEKTATTLSSIIEAHFSDDTKDRTHYYRHLHEEITKAYQLTQFQHDEWQYRRSSEFERRSFGYLQKKLDYLHLTLFHLGKICHLRLNQSLSQEDQAIILQTIKSFCSIYKDQYHQITTTHYINIEKIKQLLQQQKKLDSFISQICHELLSLHEVTTELAQITTDERRFSMQETSYPTYIFKKQVLYD</sequence>
<accession>A0ABV6KB93</accession>
<keyword evidence="2" id="KW-1003">Cell membrane</keyword>